<dbReference type="GO" id="GO:0005783">
    <property type="term" value="C:endoplasmic reticulum"/>
    <property type="evidence" value="ECO:0007669"/>
    <property type="project" value="TreeGrafter"/>
</dbReference>
<organism evidence="1 2">
    <name type="scientific">Zygosaccharomyces rouxii</name>
    <dbReference type="NCBI Taxonomy" id="4956"/>
    <lineage>
        <taxon>Eukaryota</taxon>
        <taxon>Fungi</taxon>
        <taxon>Dikarya</taxon>
        <taxon>Ascomycota</taxon>
        <taxon>Saccharomycotina</taxon>
        <taxon>Saccharomycetes</taxon>
        <taxon>Saccharomycetales</taxon>
        <taxon>Saccharomycetaceae</taxon>
        <taxon>Zygosaccharomyces</taxon>
    </lineage>
</organism>
<dbReference type="eggNOG" id="ENOG502QWMQ">
    <property type="taxonomic scope" value="Eukaryota"/>
</dbReference>
<evidence type="ECO:0000313" key="1">
    <source>
        <dbReference type="EMBL" id="GAV47746.1"/>
    </source>
</evidence>
<dbReference type="Proteomes" id="UP000187013">
    <property type="component" value="Unassembled WGS sequence"/>
</dbReference>
<dbReference type="PANTHER" id="PTHR10983">
    <property type="entry name" value="1-ACYLGLYCEROL-3-PHOSPHATE ACYLTRANSFERASE-RELATED"/>
    <property type="match status" value="1"/>
</dbReference>
<dbReference type="AlphaFoldDB" id="A0A1Q2ZW51"/>
<gene>
    <name evidence="1" type="ORF">ZYGR_0I00420</name>
</gene>
<comment type="caution">
    <text evidence="1">The sequence shown here is derived from an EMBL/GenBank/DDBJ whole genome shotgun (WGS) entry which is preliminary data.</text>
</comment>
<dbReference type="OrthoDB" id="189226at2759"/>
<dbReference type="GO" id="GO:0030476">
    <property type="term" value="P:ascospore wall assembly"/>
    <property type="evidence" value="ECO:0007669"/>
    <property type="project" value="EnsemblFungi"/>
</dbReference>
<evidence type="ECO:0000313" key="2">
    <source>
        <dbReference type="Proteomes" id="UP000187013"/>
    </source>
</evidence>
<accession>A0A1Q2ZW51</accession>
<dbReference type="OMA" id="WLENRWI"/>
<proteinExistence type="predicted"/>
<name>A0A1Q2ZW51_ZYGRO</name>
<dbReference type="EMBL" id="BDGX01000009">
    <property type="protein sequence ID" value="GAV47746.1"/>
    <property type="molecule type" value="Genomic_DNA"/>
</dbReference>
<dbReference type="PANTHER" id="PTHR10983:SF70">
    <property type="entry name" value="PROTEIN MUM3"/>
    <property type="match status" value="1"/>
</dbReference>
<sequence>MTIRDSIETHFVGPKLEIQNWSISDWVLVSKRILILGSYAVLHTIVKILQKLLQLLVNNPIIGFILVINGSLWRLVPIVGRYAGRILPKIISYVKETLIPSLGKFIQLIQLSFQLHIVQMTLKNKKNIQIFITAESDDLELFDSEENLKTTLLLSNHRSINDYLLINYLVQSCSPNTAGHFRKRHLLKQFWERNQLPIPPLNFISWGKICNFPHISFVKNILTQDENTFVPPRKIKEHLKANGNQILAIFPEVNIMTTELAIVQRKLNQDYPFVTRFYNVLYPRFRNFISLIKCFANINHVKRRQHNTLFDHAKFFFENGMDKLIYKTSAHGKQRDAGQEQANAAMIVGLPNSLDHVEMTLSDESPKQEPAEGFSNTDEQKESVSINPYLYDLTIVYYRPKYTSTGHDHVHGRIKIHNGYQLEQVNPSLLEMLKPEGKSLSSSDANLSILPPIVVMVHIKKHELDPLLPTKGRNLEKWLEVQWYEKDKLIDSIENGIRIK</sequence>
<dbReference type="GO" id="GO:0016746">
    <property type="term" value="F:acyltransferase activity"/>
    <property type="evidence" value="ECO:0007669"/>
    <property type="project" value="TreeGrafter"/>
</dbReference>
<reference evidence="1 2" key="1">
    <citation type="submission" date="2016-08" db="EMBL/GenBank/DDBJ databases">
        <title>Draft genome sequence of allopolyploid Zygosaccharomyces rouxii.</title>
        <authorList>
            <person name="Watanabe J."/>
            <person name="Uehara K."/>
            <person name="Mogi Y."/>
            <person name="Tsukioka Y."/>
        </authorList>
    </citation>
    <scope>NUCLEOTIDE SEQUENCE [LARGE SCALE GENOMIC DNA]</scope>
    <source>
        <strain evidence="1 2">NBRC 110957</strain>
    </source>
</reference>
<dbReference type="GO" id="GO:0036149">
    <property type="term" value="P:phosphatidylinositol acyl-chain remodeling"/>
    <property type="evidence" value="ECO:0007669"/>
    <property type="project" value="TreeGrafter"/>
</dbReference>
<protein>
    <submittedName>
        <fullName evidence="1">Uncharacterized protein</fullName>
    </submittedName>
</protein>